<evidence type="ECO:0000313" key="2">
    <source>
        <dbReference type="Proteomes" id="UP000692954"/>
    </source>
</evidence>
<comment type="caution">
    <text evidence="1">The sequence shown here is derived from an EMBL/GenBank/DDBJ whole genome shotgun (WGS) entry which is preliminary data.</text>
</comment>
<proteinExistence type="predicted"/>
<name>A0A8S1RK02_9CILI</name>
<gene>
    <name evidence="1" type="ORF">PSON_ATCC_30995.1.T1890074</name>
</gene>
<dbReference type="AlphaFoldDB" id="A0A8S1RK02"/>
<protein>
    <submittedName>
        <fullName evidence="1">Uncharacterized protein</fullName>
    </submittedName>
</protein>
<dbReference type="Proteomes" id="UP000692954">
    <property type="component" value="Unassembled WGS sequence"/>
</dbReference>
<keyword evidence="2" id="KW-1185">Reference proteome</keyword>
<sequence>MNDKVSYIQQKILLYQIQRIYRKLFISPELKHLNYLVNKNNIMNNEWKLQQKRMRRFNENRKIINLKKSKYQSYQEQEELKVKNLEILVV</sequence>
<accession>A0A8S1RK02</accession>
<reference evidence="1" key="1">
    <citation type="submission" date="2021-01" db="EMBL/GenBank/DDBJ databases">
        <authorList>
            <consortium name="Genoscope - CEA"/>
            <person name="William W."/>
        </authorList>
    </citation>
    <scope>NUCLEOTIDE SEQUENCE</scope>
</reference>
<evidence type="ECO:0000313" key="1">
    <source>
        <dbReference type="EMBL" id="CAD8128496.1"/>
    </source>
</evidence>
<organism evidence="1 2">
    <name type="scientific">Paramecium sonneborni</name>
    <dbReference type="NCBI Taxonomy" id="65129"/>
    <lineage>
        <taxon>Eukaryota</taxon>
        <taxon>Sar</taxon>
        <taxon>Alveolata</taxon>
        <taxon>Ciliophora</taxon>
        <taxon>Intramacronucleata</taxon>
        <taxon>Oligohymenophorea</taxon>
        <taxon>Peniculida</taxon>
        <taxon>Parameciidae</taxon>
        <taxon>Paramecium</taxon>
    </lineage>
</organism>
<dbReference type="EMBL" id="CAJJDN010000189">
    <property type="protein sequence ID" value="CAD8128496.1"/>
    <property type="molecule type" value="Genomic_DNA"/>
</dbReference>